<accession>A0A9P9JN26</accession>
<gene>
    <name evidence="1" type="ORF">EDB81DRAFT_875109</name>
</gene>
<reference evidence="1" key="1">
    <citation type="journal article" date="2021" name="Nat. Commun.">
        <title>Genetic determinants of endophytism in the Arabidopsis root mycobiome.</title>
        <authorList>
            <person name="Mesny F."/>
            <person name="Miyauchi S."/>
            <person name="Thiergart T."/>
            <person name="Pickel B."/>
            <person name="Atanasova L."/>
            <person name="Karlsson M."/>
            <person name="Huettel B."/>
            <person name="Barry K.W."/>
            <person name="Haridas S."/>
            <person name="Chen C."/>
            <person name="Bauer D."/>
            <person name="Andreopoulos W."/>
            <person name="Pangilinan J."/>
            <person name="LaButti K."/>
            <person name="Riley R."/>
            <person name="Lipzen A."/>
            <person name="Clum A."/>
            <person name="Drula E."/>
            <person name="Henrissat B."/>
            <person name="Kohler A."/>
            <person name="Grigoriev I.V."/>
            <person name="Martin F.M."/>
            <person name="Hacquard S."/>
        </authorList>
    </citation>
    <scope>NUCLEOTIDE SEQUENCE</scope>
    <source>
        <strain evidence="1">MPI-CAGE-AT-0147</strain>
    </source>
</reference>
<organism evidence="1 2">
    <name type="scientific">Dactylonectria macrodidyma</name>
    <dbReference type="NCBI Taxonomy" id="307937"/>
    <lineage>
        <taxon>Eukaryota</taxon>
        <taxon>Fungi</taxon>
        <taxon>Dikarya</taxon>
        <taxon>Ascomycota</taxon>
        <taxon>Pezizomycotina</taxon>
        <taxon>Sordariomycetes</taxon>
        <taxon>Hypocreomycetidae</taxon>
        <taxon>Hypocreales</taxon>
        <taxon>Nectriaceae</taxon>
        <taxon>Dactylonectria</taxon>
    </lineage>
</organism>
<keyword evidence="2" id="KW-1185">Reference proteome</keyword>
<sequence>MGAGPNTISLVLKRSVLTVGDTRTWRAKASSFDIFPPGYEYPDGHEPPEPENLDEIRRALEQPRASLSPSRFTREDFKKFQRADDHATKESRVTAIRDAIIERDPSPVLHPVKG</sequence>
<dbReference type="OrthoDB" id="5336565at2759"/>
<dbReference type="EMBL" id="JAGMUV010000001">
    <property type="protein sequence ID" value="KAH7176290.1"/>
    <property type="molecule type" value="Genomic_DNA"/>
</dbReference>
<comment type="caution">
    <text evidence="1">The sequence shown here is derived from an EMBL/GenBank/DDBJ whole genome shotgun (WGS) entry which is preliminary data.</text>
</comment>
<name>A0A9P9JN26_9HYPO</name>
<dbReference type="Proteomes" id="UP000738349">
    <property type="component" value="Unassembled WGS sequence"/>
</dbReference>
<protein>
    <submittedName>
        <fullName evidence="1">Uncharacterized protein</fullName>
    </submittedName>
</protein>
<dbReference type="AlphaFoldDB" id="A0A9P9JN26"/>
<evidence type="ECO:0000313" key="1">
    <source>
        <dbReference type="EMBL" id="KAH7176290.1"/>
    </source>
</evidence>
<proteinExistence type="predicted"/>
<evidence type="ECO:0000313" key="2">
    <source>
        <dbReference type="Proteomes" id="UP000738349"/>
    </source>
</evidence>